<name>A0A034VGG5_BACDO</name>
<evidence type="ECO:0000313" key="2">
    <source>
        <dbReference type="EMBL" id="JAC40638.1"/>
    </source>
</evidence>
<dbReference type="OrthoDB" id="431034at2759"/>
<feature type="compositionally biased region" description="Low complexity" evidence="1">
    <location>
        <begin position="70"/>
        <end position="86"/>
    </location>
</feature>
<feature type="region of interest" description="Disordered" evidence="1">
    <location>
        <begin position="70"/>
        <end position="89"/>
    </location>
</feature>
<evidence type="ECO:0000256" key="1">
    <source>
        <dbReference type="SAM" id="MobiDB-lite"/>
    </source>
</evidence>
<reference evidence="2" key="1">
    <citation type="journal article" date="2014" name="BMC Genomics">
        <title>Characterizing the developmental transcriptome of the oriental fruit fly, Bactrocera dorsalis (Diptera: Tephritidae) through comparative genomic analysis with Drosophila melanogaster utilizing modENCODE datasets.</title>
        <authorList>
            <person name="Geib S.M."/>
            <person name="Calla B."/>
            <person name="Hall B."/>
            <person name="Hou S."/>
            <person name="Manoukis N.C."/>
        </authorList>
    </citation>
    <scope>NUCLEOTIDE SEQUENCE</scope>
    <source>
        <strain evidence="2">Punador</strain>
    </source>
</reference>
<proteinExistence type="predicted"/>
<feature type="region of interest" description="Disordered" evidence="1">
    <location>
        <begin position="98"/>
        <end position="117"/>
    </location>
</feature>
<dbReference type="EMBL" id="GAKP01018314">
    <property type="protein sequence ID" value="JAC40638.1"/>
    <property type="molecule type" value="Transcribed_RNA"/>
</dbReference>
<protein>
    <submittedName>
        <fullName evidence="2">Uncharacterized protein</fullName>
    </submittedName>
</protein>
<organism evidence="2">
    <name type="scientific">Bactrocera dorsalis</name>
    <name type="common">Oriental fruit fly</name>
    <name type="synonym">Dacus dorsalis</name>
    <dbReference type="NCBI Taxonomy" id="27457"/>
    <lineage>
        <taxon>Eukaryota</taxon>
        <taxon>Metazoa</taxon>
        <taxon>Ecdysozoa</taxon>
        <taxon>Arthropoda</taxon>
        <taxon>Hexapoda</taxon>
        <taxon>Insecta</taxon>
        <taxon>Pterygota</taxon>
        <taxon>Neoptera</taxon>
        <taxon>Endopterygota</taxon>
        <taxon>Diptera</taxon>
        <taxon>Brachycera</taxon>
        <taxon>Muscomorpha</taxon>
        <taxon>Tephritoidea</taxon>
        <taxon>Tephritidae</taxon>
        <taxon>Bactrocera</taxon>
        <taxon>Bactrocera</taxon>
    </lineage>
</organism>
<dbReference type="AlphaFoldDB" id="A0A034VGG5"/>
<sequence length="241" mass="27463">MLNMPRKPVNTNEAKSRLPLRISAFNGGSGYGRGSLLSCSHYTLLLATAILVLISAHAKSALLYDNNDNNSNDNNNNNNTNSNFNNIFSTKDATELPPQKAVQPLSPSPPFSPLSGNVDGIERPLQLRENVIIPVDTVLGVQFMEEHPHNANIQNHKQREEQHKHSIQEERNGAEQLLQIESQSPHHQHHSRTHRQHYREHPHLTFSKNVEGSRHNHRHSYQRIFCTNRKLLTYTIMRTTC</sequence>
<accession>A0A034VGG5</accession>
<dbReference type="EMBL" id="GAKP01018316">
    <property type="protein sequence ID" value="JAC40636.1"/>
    <property type="molecule type" value="Transcribed_RNA"/>
</dbReference>